<keyword evidence="5" id="KW-0411">Iron-sulfur</keyword>
<evidence type="ECO:0000256" key="3">
    <source>
        <dbReference type="ARBA" id="ARBA00023002"/>
    </source>
</evidence>
<proteinExistence type="predicted"/>
<feature type="domain" description="Golvesin/Xly CBD-like" evidence="7">
    <location>
        <begin position="544"/>
        <end position="678"/>
    </location>
</feature>
<dbReference type="GO" id="GO:0051539">
    <property type="term" value="F:4 iron, 4 sulfur cluster binding"/>
    <property type="evidence" value="ECO:0007669"/>
    <property type="project" value="UniProtKB-KW"/>
</dbReference>
<evidence type="ECO:0000256" key="5">
    <source>
        <dbReference type="ARBA" id="ARBA00023014"/>
    </source>
</evidence>
<evidence type="ECO:0000313" key="8">
    <source>
        <dbReference type="EMBL" id="SDG13069.1"/>
    </source>
</evidence>
<dbReference type="PANTHER" id="PTHR43498:SF1">
    <property type="entry name" value="COB--COM HETERODISULFIDE REDUCTASE IRON-SULFUR SUBUNIT A"/>
    <property type="match status" value="1"/>
</dbReference>
<organism evidence="8 9">
    <name type="scientific">Dyadobacter soli</name>
    <dbReference type="NCBI Taxonomy" id="659014"/>
    <lineage>
        <taxon>Bacteria</taxon>
        <taxon>Pseudomonadati</taxon>
        <taxon>Bacteroidota</taxon>
        <taxon>Cytophagia</taxon>
        <taxon>Cytophagales</taxon>
        <taxon>Spirosomataceae</taxon>
        <taxon>Dyadobacter</taxon>
    </lineage>
</organism>
<dbReference type="RefSeq" id="WP_090155365.1">
    <property type="nucleotide sequence ID" value="NZ_FNAN01000015.1"/>
</dbReference>
<dbReference type="PANTHER" id="PTHR43498">
    <property type="entry name" value="FERREDOXIN:COB-COM HETERODISULFIDE REDUCTASE SUBUNIT A"/>
    <property type="match status" value="1"/>
</dbReference>
<dbReference type="STRING" id="659014.SAMN04487996_115130"/>
<reference evidence="9" key="1">
    <citation type="submission" date="2016-10" db="EMBL/GenBank/DDBJ databases">
        <authorList>
            <person name="Varghese N."/>
            <person name="Submissions S."/>
        </authorList>
    </citation>
    <scope>NUCLEOTIDE SEQUENCE [LARGE SCALE GENOMIC DNA]</scope>
    <source>
        <strain evidence="9">DSM 25329</strain>
    </source>
</reference>
<sequence>MRKKIALAQFACLFAFLLSGFLAPGLRASETRQPASAATVQADVCVYGATAAGVIAAYTAKKMGKTVVLIEPGGHLGGMTSGGLGYTDIGNKYAITGLSRDFYRRIGRHYGKFEQWTFEPSVAKKYLQQYLDEAGIKVVYQNRVISAGKSGAEIKSIVLENSLKPDAKTNQTVSAKVFLDCTYEGDLMAKAGVSYAVGREANSDYNETIDGVQLMKGHRLPDGIDPYKTAGKPESGLLWGVSPAKLEPNGTGDKKVQAYNYRICLTSDPNNMVPITKPDGYDVSHFELLARLIAKQPERKTLNDYFIWSKMPNNKTDINNRNGFSTDMIGMNHDYPDANYKKRTEIINAHETYTKGLLYFFGHDPRVPAELREAMLKWGYPKDEYVESGNWSPQLYVREARRMIGSYVMTQANCESKEIVKDGVGMAAYTMDSHNIQRIVVNGMAKNEGNVEIGGFGPYPIAYRSLVPKEKECTNLLVPVCLSATHIAYGSIRMEPVFMVLAQSSAIAAVMAIDSKKSVQQIDIAQLQAKLKADPLVNGKTPEILVDNEDSKHVSVKGNWQPVKKGGYGPSFLSTAENDQTGGSVTFTPEIAAPGNYQIYAYFPKVAKPASEIKLSVKAGSETKSISVQEKDIVVEGQTSGEWYHVGKFNLPKGNASSVNISAEGASGSVAADAVLFVPIADR</sequence>
<dbReference type="InterPro" id="IPR039650">
    <property type="entry name" value="HdrA-like"/>
</dbReference>
<gene>
    <name evidence="8" type="ORF">SAMN04487996_115130</name>
</gene>
<name>A0A1G7RS89_9BACT</name>
<keyword evidence="1" id="KW-0004">4Fe-4S</keyword>
<feature type="signal peptide" evidence="6">
    <location>
        <begin position="1"/>
        <end position="28"/>
    </location>
</feature>
<dbReference type="GO" id="GO:0046872">
    <property type="term" value="F:metal ion binding"/>
    <property type="evidence" value="ECO:0007669"/>
    <property type="project" value="UniProtKB-KW"/>
</dbReference>
<evidence type="ECO:0000256" key="4">
    <source>
        <dbReference type="ARBA" id="ARBA00023004"/>
    </source>
</evidence>
<evidence type="ECO:0000313" key="9">
    <source>
        <dbReference type="Proteomes" id="UP000198748"/>
    </source>
</evidence>
<dbReference type="GO" id="GO:0016491">
    <property type="term" value="F:oxidoreductase activity"/>
    <property type="evidence" value="ECO:0007669"/>
    <property type="project" value="UniProtKB-KW"/>
</dbReference>
<dbReference type="EMBL" id="FNAN01000015">
    <property type="protein sequence ID" value="SDG13069.1"/>
    <property type="molecule type" value="Genomic_DNA"/>
</dbReference>
<protein>
    <submittedName>
        <fullName evidence="8">FAD dependent oxidoreductase</fullName>
    </submittedName>
</protein>
<dbReference type="OrthoDB" id="668499at2"/>
<dbReference type="Proteomes" id="UP000198748">
    <property type="component" value="Unassembled WGS sequence"/>
</dbReference>
<dbReference type="AlphaFoldDB" id="A0A1G7RS89"/>
<dbReference type="Pfam" id="PF12831">
    <property type="entry name" value="FAD_oxidored"/>
    <property type="match status" value="1"/>
</dbReference>
<evidence type="ECO:0000256" key="1">
    <source>
        <dbReference type="ARBA" id="ARBA00022485"/>
    </source>
</evidence>
<accession>A0A1G7RS89</accession>
<evidence type="ECO:0000256" key="2">
    <source>
        <dbReference type="ARBA" id="ARBA00022723"/>
    </source>
</evidence>
<dbReference type="Pfam" id="PF25275">
    <property type="entry name" value="Golvesin_C"/>
    <property type="match status" value="1"/>
</dbReference>
<keyword evidence="4" id="KW-0408">Iron</keyword>
<keyword evidence="2" id="KW-0479">Metal-binding</keyword>
<evidence type="ECO:0000256" key="6">
    <source>
        <dbReference type="SAM" id="SignalP"/>
    </source>
</evidence>
<dbReference type="InterPro" id="IPR033803">
    <property type="entry name" value="CBD-like_Golvesin-Xly"/>
</dbReference>
<keyword evidence="9" id="KW-1185">Reference proteome</keyword>
<dbReference type="SUPFAM" id="SSF51905">
    <property type="entry name" value="FAD/NAD(P)-binding domain"/>
    <property type="match status" value="1"/>
</dbReference>
<evidence type="ECO:0000259" key="7">
    <source>
        <dbReference type="Pfam" id="PF25275"/>
    </source>
</evidence>
<keyword evidence="3" id="KW-0560">Oxidoreductase</keyword>
<dbReference type="InterPro" id="IPR036188">
    <property type="entry name" value="FAD/NAD-bd_sf"/>
</dbReference>
<feature type="chain" id="PRO_5011495085" evidence="6">
    <location>
        <begin position="29"/>
        <end position="683"/>
    </location>
</feature>
<dbReference type="Gene3D" id="3.50.50.60">
    <property type="entry name" value="FAD/NAD(P)-binding domain"/>
    <property type="match status" value="1"/>
</dbReference>
<keyword evidence="6" id="KW-0732">Signal</keyword>